<keyword evidence="2" id="KW-1133">Transmembrane helix</keyword>
<feature type="compositionally biased region" description="Polar residues" evidence="1">
    <location>
        <begin position="622"/>
        <end position="635"/>
    </location>
</feature>
<feature type="transmembrane region" description="Helical" evidence="2">
    <location>
        <begin position="70"/>
        <end position="92"/>
    </location>
</feature>
<evidence type="ECO:0000256" key="2">
    <source>
        <dbReference type="SAM" id="Phobius"/>
    </source>
</evidence>
<keyword evidence="2" id="KW-0812">Transmembrane</keyword>
<comment type="caution">
    <text evidence="3">The sequence shown here is derived from an EMBL/GenBank/DDBJ whole genome shotgun (WGS) entry which is preliminary data.</text>
</comment>
<feature type="region of interest" description="Disordered" evidence="1">
    <location>
        <begin position="206"/>
        <end position="228"/>
    </location>
</feature>
<dbReference type="Gene3D" id="2.10.70.10">
    <property type="entry name" value="Complement Module, domain 1"/>
    <property type="match status" value="1"/>
</dbReference>
<protein>
    <submittedName>
        <fullName evidence="3">Uncharacterized protein</fullName>
    </submittedName>
</protein>
<feature type="compositionally biased region" description="Polar residues" evidence="1">
    <location>
        <begin position="426"/>
        <end position="442"/>
    </location>
</feature>
<dbReference type="PANTHER" id="PTHR15256:SF6">
    <property type="entry name" value="INTEGRAL MEMBRANE PROTEIN DGCR2_IDD"/>
    <property type="match status" value="1"/>
</dbReference>
<dbReference type="PANTHER" id="PTHR15256">
    <property type="entry name" value="INTEGRAL MEMBRANE PROTEIN DGCR2/IDD"/>
    <property type="match status" value="1"/>
</dbReference>
<keyword evidence="2" id="KW-0472">Membrane</keyword>
<sequence>MTKDAEVDGYQHCLDHKGKEVSHGDRFFPLGSDPCTQCTCLNGKPQMCIAVFLLSSENCRNTDTLSTTNLGLRLVASTVTSFLILALLLFMIHRLRQRRLLLMIRRFHARRMDNGNAHLSRRFSEDDDGSVGYFVGHDQLDFSRYDEPPPPYTLWKPPEMYIPPGEAPPPYDLSVQLTAPYTSSFSYAPSEEVDASTEQAVISVHAENEDPPSREPATNESASAHQYENLPGPNCSICTAVDIELNNMANSTSGAVLPPDIQYEESCSYLPSSSTSHNPQAEITVINPEVIKEEAVNSNAASASNSCNDEVVATTSTSCNCTLVSKKGKSKRHSCCEFGEDSRTRSSLGRNNLDNCCNMYSSTSQENNNLYPDPTAWSGEASESSSSSSPTYDQPTLSPSTSDSSSADADFSRLGRNSAAPLSFRTLPTRSSASRDLTSFENPRSRELPEDGSKAPHFQKTLSNLKKFSLIKRKKKKRRVERPNEISCSFVCQSMTDGLPSTHQPMFEDGIDLTSRNSAENIGRPLEAINPHIGHKLASSGLRSRAARPTSINIPGQAYRLVSKRKDGSGPSFISPDSICDGRSPPNDIHTIQSSRSLNRQGISRSGSICSETGERRHHRSAGSSPTTARSNHALENTRYMDSRYASSSHIMVNDRTINARNTSQVQDDGNIRHFPVWVVNSMAVSSRPEYDVHSSSVRRSASGNLGENSRSVGDISSPLDFRDSMLSSGSSWEACSHL</sequence>
<dbReference type="InterPro" id="IPR042378">
    <property type="entry name" value="IDD"/>
</dbReference>
<reference evidence="3 4" key="1">
    <citation type="submission" date="2021-06" db="EMBL/GenBank/DDBJ databases">
        <title>Caerostris darwini draft genome.</title>
        <authorList>
            <person name="Kono N."/>
            <person name="Arakawa K."/>
        </authorList>
    </citation>
    <scope>NUCLEOTIDE SEQUENCE [LARGE SCALE GENOMIC DNA]</scope>
</reference>
<gene>
    <name evidence="3" type="primary">DGCR2</name>
    <name evidence="3" type="ORF">CDAR_243751</name>
</gene>
<feature type="compositionally biased region" description="Low complexity" evidence="1">
    <location>
        <begin position="378"/>
        <end position="389"/>
    </location>
</feature>
<feature type="region of interest" description="Disordered" evidence="1">
    <location>
        <begin position="576"/>
        <end position="637"/>
    </location>
</feature>
<proteinExistence type="predicted"/>
<evidence type="ECO:0000313" key="3">
    <source>
        <dbReference type="EMBL" id="GIY60754.1"/>
    </source>
</evidence>
<dbReference type="AlphaFoldDB" id="A0AAV4UTD1"/>
<name>A0AAV4UTD1_9ARAC</name>
<evidence type="ECO:0000256" key="1">
    <source>
        <dbReference type="SAM" id="MobiDB-lite"/>
    </source>
</evidence>
<feature type="compositionally biased region" description="Basic and acidic residues" evidence="1">
    <location>
        <begin position="443"/>
        <end position="454"/>
    </location>
</feature>
<dbReference type="GO" id="GO:0016020">
    <property type="term" value="C:membrane"/>
    <property type="evidence" value="ECO:0007669"/>
    <property type="project" value="TreeGrafter"/>
</dbReference>
<feature type="region of interest" description="Disordered" evidence="1">
    <location>
        <begin position="689"/>
        <end position="719"/>
    </location>
</feature>
<feature type="compositionally biased region" description="Low complexity" evidence="1">
    <location>
        <begin position="398"/>
        <end position="409"/>
    </location>
</feature>
<accession>A0AAV4UTD1</accession>
<feature type="compositionally biased region" description="Polar residues" evidence="1">
    <location>
        <begin position="694"/>
        <end position="712"/>
    </location>
</feature>
<feature type="compositionally biased region" description="Polar residues" evidence="1">
    <location>
        <begin position="590"/>
        <end position="611"/>
    </location>
</feature>
<feature type="region of interest" description="Disordered" evidence="1">
    <location>
        <begin position="368"/>
        <end position="457"/>
    </location>
</feature>
<evidence type="ECO:0000313" key="4">
    <source>
        <dbReference type="Proteomes" id="UP001054837"/>
    </source>
</evidence>
<organism evidence="3 4">
    <name type="scientific">Caerostris darwini</name>
    <dbReference type="NCBI Taxonomy" id="1538125"/>
    <lineage>
        <taxon>Eukaryota</taxon>
        <taxon>Metazoa</taxon>
        <taxon>Ecdysozoa</taxon>
        <taxon>Arthropoda</taxon>
        <taxon>Chelicerata</taxon>
        <taxon>Arachnida</taxon>
        <taxon>Araneae</taxon>
        <taxon>Araneomorphae</taxon>
        <taxon>Entelegynae</taxon>
        <taxon>Araneoidea</taxon>
        <taxon>Araneidae</taxon>
        <taxon>Caerostris</taxon>
    </lineage>
</organism>
<keyword evidence="4" id="KW-1185">Reference proteome</keyword>
<dbReference type="Proteomes" id="UP001054837">
    <property type="component" value="Unassembled WGS sequence"/>
</dbReference>
<feature type="compositionally biased region" description="Polar residues" evidence="1">
    <location>
        <begin position="216"/>
        <end position="226"/>
    </location>
</feature>
<dbReference type="EMBL" id="BPLQ01011852">
    <property type="protein sequence ID" value="GIY60754.1"/>
    <property type="molecule type" value="Genomic_DNA"/>
</dbReference>